<dbReference type="Gene3D" id="2.40.10.220">
    <property type="entry name" value="predicted glycosyltransferase like domains"/>
    <property type="match status" value="1"/>
</dbReference>
<keyword evidence="3" id="KW-0975">Bacterial flagellum</keyword>
<dbReference type="Gene3D" id="2.30.110.10">
    <property type="entry name" value="Electron Transport, Fmn-binding Protein, Chain A"/>
    <property type="match status" value="1"/>
</dbReference>
<feature type="domain" description="Type III secretion system flagellar brake protein YcgR PilZN" evidence="5">
    <location>
        <begin position="32"/>
        <end position="121"/>
    </location>
</feature>
<evidence type="ECO:0000259" key="5">
    <source>
        <dbReference type="Pfam" id="PF12945"/>
    </source>
</evidence>
<sequence>MTQTNNKKTLSNTTQKSTQTLNSTDALAMIEHGGDVTLTVTTPVGTSFRSATKFIGAHSDHRILLEIPNIDESDLKYFFQAGFWLIVRAISQRGEGGVVQFRSQLLHIVDEPLSLLILSIPQSMQVTNLRKEPRYEVNLGARLCTGDTQVRCELRDMSKSGCRFILPALGKSLVVGQEVALKVAAGGDKDRFFPALSGLICNQQKSSHYTGYGIKFDEEGEKNAKELLSHLKFDGTKLKLRA</sequence>
<dbReference type="GO" id="GO:0035438">
    <property type="term" value="F:cyclic-di-GMP binding"/>
    <property type="evidence" value="ECO:0007669"/>
    <property type="project" value="InterPro"/>
</dbReference>
<dbReference type="InterPro" id="IPR009926">
    <property type="entry name" value="T3SS_YcgR_PilZN"/>
</dbReference>
<dbReference type="KEGG" id="vsh:BSZ05_19875"/>
<organism evidence="6 7">
    <name type="scientific">Vibrio mediterranei</name>
    <dbReference type="NCBI Taxonomy" id="689"/>
    <lineage>
        <taxon>Bacteria</taxon>
        <taxon>Pseudomonadati</taxon>
        <taxon>Pseudomonadota</taxon>
        <taxon>Gammaproteobacteria</taxon>
        <taxon>Vibrionales</taxon>
        <taxon>Vibrionaceae</taxon>
        <taxon>Vibrio</taxon>
    </lineage>
</organism>
<protein>
    <submittedName>
        <fullName evidence="6">Cation tolerance protein CutA</fullName>
    </submittedName>
</protein>
<evidence type="ECO:0000256" key="1">
    <source>
        <dbReference type="ARBA" id="ARBA00022636"/>
    </source>
</evidence>
<evidence type="ECO:0000256" key="3">
    <source>
        <dbReference type="ARBA" id="ARBA00023143"/>
    </source>
</evidence>
<feature type="domain" description="PilZ" evidence="4">
    <location>
        <begin position="129"/>
        <end position="231"/>
    </location>
</feature>
<evidence type="ECO:0000313" key="6">
    <source>
        <dbReference type="EMBL" id="ASI92079.1"/>
    </source>
</evidence>
<keyword evidence="2" id="KW-0547">Nucleotide-binding</keyword>
<evidence type="ECO:0000259" key="4">
    <source>
        <dbReference type="Pfam" id="PF07238"/>
    </source>
</evidence>
<dbReference type="Pfam" id="PF07238">
    <property type="entry name" value="PilZ"/>
    <property type="match status" value="1"/>
</dbReference>
<keyword evidence="1" id="KW-0973">c-di-GMP</keyword>
<dbReference type="AlphaFoldDB" id="A0AAN1FK14"/>
<evidence type="ECO:0000256" key="2">
    <source>
        <dbReference type="ARBA" id="ARBA00022741"/>
    </source>
</evidence>
<accession>A0AAN1FK14</accession>
<dbReference type="EMBL" id="CP018309">
    <property type="protein sequence ID" value="ASI92079.1"/>
    <property type="molecule type" value="Genomic_DNA"/>
</dbReference>
<dbReference type="InterPro" id="IPR009875">
    <property type="entry name" value="PilZ_domain"/>
</dbReference>
<proteinExistence type="predicted"/>
<dbReference type="InterPro" id="IPR012349">
    <property type="entry name" value="Split_barrel_FMN-bd"/>
</dbReference>
<name>A0AAN1FK14_9VIBR</name>
<gene>
    <name evidence="6" type="ORF">BSZ05_19875</name>
</gene>
<evidence type="ECO:0000313" key="7">
    <source>
        <dbReference type="Proteomes" id="UP000197092"/>
    </source>
</evidence>
<reference evidence="7" key="1">
    <citation type="submission" date="2016-12" db="EMBL/GenBank/DDBJ databases">
        <title>Comparative genomic analysis reveals the diversity, evolution, and environmental adaptation strategies of the genus Vibrio.</title>
        <authorList>
            <person name="Lin H."/>
            <person name="Wang X."/>
            <person name="Zhang X.-H."/>
        </authorList>
    </citation>
    <scope>NUCLEOTIDE SEQUENCE [LARGE SCALE GENOMIC DNA]</scope>
    <source>
        <strain evidence="7">QT6D1</strain>
    </source>
</reference>
<dbReference type="SUPFAM" id="SSF141371">
    <property type="entry name" value="PilZ domain-like"/>
    <property type="match status" value="2"/>
</dbReference>
<dbReference type="Pfam" id="PF12945">
    <property type="entry name" value="PilZNR"/>
    <property type="match status" value="1"/>
</dbReference>
<dbReference type="Proteomes" id="UP000197092">
    <property type="component" value="Chromosome 2"/>
</dbReference>